<keyword evidence="3" id="KW-1185">Reference proteome</keyword>
<feature type="compositionally biased region" description="Gly residues" evidence="1">
    <location>
        <begin position="37"/>
        <end position="52"/>
    </location>
</feature>
<organism evidence="2 3">
    <name type="scientific">Hyaloperonospora arabidopsidis (strain Emoy2)</name>
    <name type="common">Downy mildew agent</name>
    <name type="synonym">Peronospora arabidopsidis</name>
    <dbReference type="NCBI Taxonomy" id="559515"/>
    <lineage>
        <taxon>Eukaryota</taxon>
        <taxon>Sar</taxon>
        <taxon>Stramenopiles</taxon>
        <taxon>Oomycota</taxon>
        <taxon>Peronosporomycetes</taxon>
        <taxon>Peronosporales</taxon>
        <taxon>Peronosporaceae</taxon>
        <taxon>Hyaloperonospora</taxon>
    </lineage>
</organism>
<accession>M4C4M2</accession>
<proteinExistence type="predicted"/>
<dbReference type="EnsemblProtists" id="HpaT814040">
    <property type="protein sequence ID" value="HpaP814040"/>
    <property type="gene ID" value="HpaG814040"/>
</dbReference>
<evidence type="ECO:0000256" key="1">
    <source>
        <dbReference type="SAM" id="MobiDB-lite"/>
    </source>
</evidence>
<feature type="compositionally biased region" description="Basic and acidic residues" evidence="1">
    <location>
        <begin position="104"/>
        <end position="116"/>
    </location>
</feature>
<evidence type="ECO:0000313" key="3">
    <source>
        <dbReference type="Proteomes" id="UP000011713"/>
    </source>
</evidence>
<dbReference type="InParanoid" id="M4C4M2"/>
<feature type="compositionally biased region" description="Basic and acidic residues" evidence="1">
    <location>
        <begin position="175"/>
        <end position="184"/>
    </location>
</feature>
<reference evidence="3" key="1">
    <citation type="journal article" date="2010" name="Science">
        <title>Signatures of adaptation to obligate biotrophy in the Hyaloperonospora arabidopsidis genome.</title>
        <authorList>
            <person name="Baxter L."/>
            <person name="Tripathy S."/>
            <person name="Ishaque N."/>
            <person name="Boot N."/>
            <person name="Cabral A."/>
            <person name="Kemen E."/>
            <person name="Thines M."/>
            <person name="Ah-Fong A."/>
            <person name="Anderson R."/>
            <person name="Badejoko W."/>
            <person name="Bittner-Eddy P."/>
            <person name="Boore J.L."/>
            <person name="Chibucos M.C."/>
            <person name="Coates M."/>
            <person name="Dehal P."/>
            <person name="Delehaunty K."/>
            <person name="Dong S."/>
            <person name="Downton P."/>
            <person name="Dumas B."/>
            <person name="Fabro G."/>
            <person name="Fronick C."/>
            <person name="Fuerstenberg S.I."/>
            <person name="Fulton L."/>
            <person name="Gaulin E."/>
            <person name="Govers F."/>
            <person name="Hughes L."/>
            <person name="Humphray S."/>
            <person name="Jiang R.H."/>
            <person name="Judelson H."/>
            <person name="Kamoun S."/>
            <person name="Kyung K."/>
            <person name="Meijer H."/>
            <person name="Minx P."/>
            <person name="Morris P."/>
            <person name="Nelson J."/>
            <person name="Phuntumart V."/>
            <person name="Qutob D."/>
            <person name="Rehmany A."/>
            <person name="Rougon-Cardoso A."/>
            <person name="Ryden P."/>
            <person name="Torto-Alalibo T."/>
            <person name="Studholme D."/>
            <person name="Wang Y."/>
            <person name="Win J."/>
            <person name="Wood J."/>
            <person name="Clifton S.W."/>
            <person name="Rogers J."/>
            <person name="Van den Ackerveken G."/>
            <person name="Jones J.D."/>
            <person name="McDowell J.M."/>
            <person name="Beynon J."/>
            <person name="Tyler B.M."/>
        </authorList>
    </citation>
    <scope>NUCLEOTIDE SEQUENCE [LARGE SCALE GENOMIC DNA]</scope>
    <source>
        <strain evidence="3">Emoy2</strain>
    </source>
</reference>
<dbReference type="EMBL" id="ABWE02003171">
    <property type="status" value="NOT_ANNOTATED_CDS"/>
    <property type="molecule type" value="Genomic_DNA"/>
</dbReference>
<dbReference type="STRING" id="559515.M4C4M2"/>
<feature type="compositionally biased region" description="Polar residues" evidence="1">
    <location>
        <begin position="142"/>
        <end position="156"/>
    </location>
</feature>
<protein>
    <submittedName>
        <fullName evidence="2">Uncharacterized protein</fullName>
    </submittedName>
</protein>
<sequence length="184" mass="19877">MEEAGRSDKRRNSRSRDVAPPLPPSDGKKDSKAQQGFGQGMGPPVGFQGGFGPMNPYAMGFPPQGMPPYGGPGYPRPLAAEVHNGGRGPRPFQNRKWVNPNVAKAEEARADEDKAAADSGGCEASGVPQNTGAPAFAPRNPYYSSQMRPRFQNKTWVRQDPAKDEELNSSLPKTPPKELLESME</sequence>
<dbReference type="AlphaFoldDB" id="M4C4M2"/>
<feature type="region of interest" description="Disordered" evidence="1">
    <location>
        <begin position="1"/>
        <end position="184"/>
    </location>
</feature>
<reference evidence="2" key="2">
    <citation type="submission" date="2015-06" db="UniProtKB">
        <authorList>
            <consortium name="EnsemblProtists"/>
        </authorList>
    </citation>
    <scope>IDENTIFICATION</scope>
    <source>
        <strain evidence="2">Emoy2</strain>
    </source>
</reference>
<dbReference type="eggNOG" id="ENOG502RYWH">
    <property type="taxonomic scope" value="Eukaryota"/>
</dbReference>
<name>M4C4M2_HYAAE</name>
<evidence type="ECO:0000313" key="2">
    <source>
        <dbReference type="EnsemblProtists" id="HpaP814040"/>
    </source>
</evidence>
<dbReference type="HOGENOM" id="CLU_1470887_0_0_1"/>
<dbReference type="VEuPathDB" id="FungiDB:HpaG814040"/>
<dbReference type="Proteomes" id="UP000011713">
    <property type="component" value="Unassembled WGS sequence"/>
</dbReference>